<reference evidence="1" key="1">
    <citation type="submission" date="2023-08" db="EMBL/GenBank/DDBJ databases">
        <title>Chromosome-level Genome Assembly of mud carp (Cirrhinus molitorella).</title>
        <authorList>
            <person name="Liu H."/>
        </authorList>
    </citation>
    <scope>NUCLEOTIDE SEQUENCE</scope>
    <source>
        <strain evidence="1">Prfri</strain>
        <tissue evidence="1">Muscle</tissue>
    </source>
</reference>
<dbReference type="Pfam" id="PF15669">
    <property type="entry name" value="CCDC24"/>
    <property type="match status" value="1"/>
</dbReference>
<dbReference type="AlphaFoldDB" id="A0AA88PZL2"/>
<dbReference type="EMBL" id="JAUYZG010000008">
    <property type="protein sequence ID" value="KAK2900840.1"/>
    <property type="molecule type" value="Genomic_DNA"/>
</dbReference>
<name>A0AA88PZL2_9TELE</name>
<organism evidence="1 2">
    <name type="scientific">Cirrhinus molitorella</name>
    <name type="common">mud carp</name>
    <dbReference type="NCBI Taxonomy" id="172907"/>
    <lineage>
        <taxon>Eukaryota</taxon>
        <taxon>Metazoa</taxon>
        <taxon>Chordata</taxon>
        <taxon>Craniata</taxon>
        <taxon>Vertebrata</taxon>
        <taxon>Euteleostomi</taxon>
        <taxon>Actinopterygii</taxon>
        <taxon>Neopterygii</taxon>
        <taxon>Teleostei</taxon>
        <taxon>Ostariophysi</taxon>
        <taxon>Cypriniformes</taxon>
        <taxon>Cyprinidae</taxon>
        <taxon>Labeoninae</taxon>
        <taxon>Labeonini</taxon>
        <taxon>Cirrhinus</taxon>
    </lineage>
</organism>
<dbReference type="InterPro" id="IPR031367">
    <property type="entry name" value="CCDC24"/>
</dbReference>
<gene>
    <name evidence="1" type="ORF">Q8A67_008955</name>
</gene>
<keyword evidence="2" id="KW-1185">Reference proteome</keyword>
<evidence type="ECO:0000313" key="1">
    <source>
        <dbReference type="EMBL" id="KAK2900840.1"/>
    </source>
</evidence>
<comment type="caution">
    <text evidence="1">The sequence shown here is derived from an EMBL/GenBank/DDBJ whole genome shotgun (WGS) entry which is preliminary data.</text>
</comment>
<sequence>MFTLIQEATIVLCIRAFERAVVLRVWTPRMPISDELFVLSSGNSGLMDNFQRQQSVWNLLKENVPCSELPEIRAVLGETLIDTYTELYSEVEMWEKIWQELRCSEKGNRLEAPMFPLADPPAVKELLKAEIQLLLLTLREKAARQGRDEEEIMAQYNPSVVSYALGSSSTQRQGSPGSWFEIKSPSRPLSSLSETRSRSASSLSSHSSCEKEIKTLRHKLNIKHIDEVVNHLRSVITEESEALKRDVQVLQENLETERASAQKQPASPEPTVTELKEERRLIQRDLNEQCLITSSHNTNNRSTRNPQIHARETRKPALSANDSERAKPLNSTVFYLKPCPPRDPNHIRSDPPLMSSSSAESTLPNSALDHGDRECKYRGNSLRASAFKLVPAASVKASGSIKDFILKMEVTKNSDLVCLQPAPPAVERTASRGQKGSRPLCLPQADGLLSSL</sequence>
<protein>
    <submittedName>
        <fullName evidence="1">Uncharacterized protein</fullName>
    </submittedName>
</protein>
<dbReference type="PANTHER" id="PTHR28601:SF1">
    <property type="entry name" value="COILED-COIL DOMAIN-CONTAINING PROTEIN 24"/>
    <property type="match status" value="1"/>
</dbReference>
<proteinExistence type="predicted"/>
<dbReference type="Proteomes" id="UP001187343">
    <property type="component" value="Unassembled WGS sequence"/>
</dbReference>
<accession>A0AA88PZL2</accession>
<evidence type="ECO:0000313" key="2">
    <source>
        <dbReference type="Proteomes" id="UP001187343"/>
    </source>
</evidence>
<dbReference type="PANTHER" id="PTHR28601">
    <property type="entry name" value="COILED-COIL DOMAIN-CONTAINING PROTEIN 24"/>
    <property type="match status" value="1"/>
</dbReference>